<dbReference type="EMBL" id="RAQK01000002">
    <property type="protein sequence ID" value="RKE93842.1"/>
    <property type="molecule type" value="Genomic_DNA"/>
</dbReference>
<evidence type="ECO:0008006" key="3">
    <source>
        <dbReference type="Google" id="ProtNLM"/>
    </source>
</evidence>
<proteinExistence type="predicted"/>
<evidence type="ECO:0000313" key="1">
    <source>
        <dbReference type="EMBL" id="RKE93842.1"/>
    </source>
</evidence>
<accession>A0A420DHZ7</accession>
<evidence type="ECO:0000313" key="2">
    <source>
        <dbReference type="Proteomes" id="UP000284407"/>
    </source>
</evidence>
<dbReference type="AlphaFoldDB" id="A0A420DHZ7"/>
<dbReference type="Proteomes" id="UP000284407">
    <property type="component" value="Unassembled WGS sequence"/>
</dbReference>
<name>A0A420DHZ7_9RHOB</name>
<organism evidence="1 2">
    <name type="scientific">Sulfitobacter guttiformis</name>
    <dbReference type="NCBI Taxonomy" id="74349"/>
    <lineage>
        <taxon>Bacteria</taxon>
        <taxon>Pseudomonadati</taxon>
        <taxon>Pseudomonadota</taxon>
        <taxon>Alphaproteobacteria</taxon>
        <taxon>Rhodobacterales</taxon>
        <taxon>Roseobacteraceae</taxon>
        <taxon>Sulfitobacter</taxon>
    </lineage>
</organism>
<dbReference type="PROSITE" id="PS51257">
    <property type="entry name" value="PROKAR_LIPOPROTEIN"/>
    <property type="match status" value="1"/>
</dbReference>
<comment type="caution">
    <text evidence="1">The sequence shown here is derived from an EMBL/GenBank/DDBJ whole genome shotgun (WGS) entry which is preliminary data.</text>
</comment>
<sequence>MNTRVWLVGCAALLVSACGDMQSISQSPSDDFFTELPEGVLAIAAKNQDLTSVRIDPADGCYVYRYVGPVETTFLPLRADNGRPICSRPAVT</sequence>
<keyword evidence="2" id="KW-1185">Reference proteome</keyword>
<reference evidence="1 2" key="1">
    <citation type="submission" date="2018-09" db="EMBL/GenBank/DDBJ databases">
        <title>Genomic Encyclopedia of Archaeal and Bacterial Type Strains, Phase II (KMG-II): from individual species to whole genera.</title>
        <authorList>
            <person name="Goeker M."/>
        </authorList>
    </citation>
    <scope>NUCLEOTIDE SEQUENCE [LARGE SCALE GENOMIC DNA]</scope>
    <source>
        <strain evidence="1 2">DSM 11458</strain>
    </source>
</reference>
<dbReference type="OrthoDB" id="7659063at2"/>
<gene>
    <name evidence="1" type="ORF">C8N30_2943</name>
</gene>
<protein>
    <recommendedName>
        <fullName evidence="3">Lipoprotein</fullName>
    </recommendedName>
</protein>